<gene>
    <name evidence="1" type="ORF">I4F81_012928</name>
</gene>
<evidence type="ECO:0000313" key="2">
    <source>
        <dbReference type="Proteomes" id="UP000798662"/>
    </source>
</evidence>
<evidence type="ECO:0000313" key="1">
    <source>
        <dbReference type="EMBL" id="KAK1857369.1"/>
    </source>
</evidence>
<name>A0ABQ9T874_PYRYE</name>
<organism evidence="1 2">
    <name type="scientific">Pyropia yezoensis</name>
    <name type="common">Susabi-nori</name>
    <name type="synonym">Porphyra yezoensis</name>
    <dbReference type="NCBI Taxonomy" id="2788"/>
    <lineage>
        <taxon>Eukaryota</taxon>
        <taxon>Rhodophyta</taxon>
        <taxon>Bangiophyceae</taxon>
        <taxon>Bangiales</taxon>
        <taxon>Bangiaceae</taxon>
        <taxon>Pyropia</taxon>
    </lineage>
</organism>
<sequence>MCSCGGRRGAESVEMRYMLDRCSSCVHARALLACSLTLALSLQLAGLPQLLERFPVLDNALPARDEAAVVHYGTNTAKYRGAFAVLTDGLWSSVVIRPRLAVARSHLGRDAGEEVHLPMVLFEDRCFKCTAAYRHVGVKNTGGVLHTLRGRISVRLLRWTCVCGTQVPFDGAQDGLFASTLSTVFTRTYMDVMAQSIFTGNSTLSSAAGVMCFLLESTKSLSGALSTLTRQTLIKALHRFSRTLIVPAALFRCDKCYLSPQRPYPAVIMDGQVISVQRNQSEALTRVEQDLCVVAMERDLVPAFPCRRFAGSYGG</sequence>
<proteinExistence type="predicted"/>
<dbReference type="EMBL" id="WMLA01000010">
    <property type="protein sequence ID" value="KAK1857369.1"/>
    <property type="molecule type" value="Genomic_DNA"/>
</dbReference>
<keyword evidence="2" id="KW-1185">Reference proteome</keyword>
<reference evidence="1" key="1">
    <citation type="submission" date="2019-11" db="EMBL/GenBank/DDBJ databases">
        <title>Nori genome reveals adaptations in red seaweeds to the harsh intertidal environment.</title>
        <authorList>
            <person name="Wang D."/>
            <person name="Mao Y."/>
        </authorList>
    </citation>
    <scope>NUCLEOTIDE SEQUENCE [LARGE SCALE GENOMIC DNA]</scope>
    <source>
        <tissue evidence="1">Gametophyte</tissue>
    </source>
</reference>
<accession>A0ABQ9T874</accession>
<protein>
    <submittedName>
        <fullName evidence="1">Uncharacterized protein</fullName>
    </submittedName>
</protein>
<dbReference type="Proteomes" id="UP000798662">
    <property type="component" value="Unassembled WGS sequence"/>
</dbReference>
<comment type="caution">
    <text evidence="1">The sequence shown here is derived from an EMBL/GenBank/DDBJ whole genome shotgun (WGS) entry which is preliminary data.</text>
</comment>